<organism evidence="1 2">
    <name type="scientific">Rubroshorea leprosula</name>
    <dbReference type="NCBI Taxonomy" id="152421"/>
    <lineage>
        <taxon>Eukaryota</taxon>
        <taxon>Viridiplantae</taxon>
        <taxon>Streptophyta</taxon>
        <taxon>Embryophyta</taxon>
        <taxon>Tracheophyta</taxon>
        <taxon>Spermatophyta</taxon>
        <taxon>Magnoliopsida</taxon>
        <taxon>eudicotyledons</taxon>
        <taxon>Gunneridae</taxon>
        <taxon>Pentapetalae</taxon>
        <taxon>rosids</taxon>
        <taxon>malvids</taxon>
        <taxon>Malvales</taxon>
        <taxon>Dipterocarpaceae</taxon>
        <taxon>Rubroshorea</taxon>
    </lineage>
</organism>
<comment type="caution">
    <text evidence="1">The sequence shown here is derived from an EMBL/GenBank/DDBJ whole genome shotgun (WGS) entry which is preliminary data.</text>
</comment>
<dbReference type="Proteomes" id="UP001054252">
    <property type="component" value="Unassembled WGS sequence"/>
</dbReference>
<dbReference type="EMBL" id="BPVZ01000033">
    <property type="protein sequence ID" value="GKV10847.1"/>
    <property type="molecule type" value="Genomic_DNA"/>
</dbReference>
<protein>
    <submittedName>
        <fullName evidence="1">Uncharacterized protein</fullName>
    </submittedName>
</protein>
<sequence>MVVAYWKKPRNSHHKLQLADRGGGEIEQIWKNFLQGEDF</sequence>
<keyword evidence="2" id="KW-1185">Reference proteome</keyword>
<evidence type="ECO:0000313" key="1">
    <source>
        <dbReference type="EMBL" id="GKV10847.1"/>
    </source>
</evidence>
<accession>A0AAV5JH57</accession>
<dbReference type="AlphaFoldDB" id="A0AAV5JH57"/>
<reference evidence="1 2" key="1">
    <citation type="journal article" date="2021" name="Commun. Biol.">
        <title>The genome of Shorea leprosula (Dipterocarpaceae) highlights the ecological relevance of drought in aseasonal tropical rainforests.</title>
        <authorList>
            <person name="Ng K.K.S."/>
            <person name="Kobayashi M.J."/>
            <person name="Fawcett J.A."/>
            <person name="Hatakeyama M."/>
            <person name="Paape T."/>
            <person name="Ng C.H."/>
            <person name="Ang C.C."/>
            <person name="Tnah L.H."/>
            <person name="Lee C.T."/>
            <person name="Nishiyama T."/>
            <person name="Sese J."/>
            <person name="O'Brien M.J."/>
            <person name="Copetti D."/>
            <person name="Mohd Noor M.I."/>
            <person name="Ong R.C."/>
            <person name="Putra M."/>
            <person name="Sireger I.Z."/>
            <person name="Indrioko S."/>
            <person name="Kosugi Y."/>
            <person name="Izuno A."/>
            <person name="Isagi Y."/>
            <person name="Lee S.L."/>
            <person name="Shimizu K.K."/>
        </authorList>
    </citation>
    <scope>NUCLEOTIDE SEQUENCE [LARGE SCALE GENOMIC DNA]</scope>
    <source>
        <strain evidence="1">214</strain>
    </source>
</reference>
<name>A0AAV5JH57_9ROSI</name>
<gene>
    <name evidence="1" type="ORF">SLEP1_g22157</name>
</gene>
<evidence type="ECO:0000313" key="2">
    <source>
        <dbReference type="Proteomes" id="UP001054252"/>
    </source>
</evidence>
<proteinExistence type="predicted"/>